<dbReference type="EMBL" id="VSSQ01016036">
    <property type="protein sequence ID" value="MPM56989.1"/>
    <property type="molecule type" value="Genomic_DNA"/>
</dbReference>
<protein>
    <recommendedName>
        <fullName evidence="2">HEAT repeat domain-containing protein</fullName>
    </recommendedName>
</protein>
<reference evidence="1" key="1">
    <citation type="submission" date="2019-08" db="EMBL/GenBank/DDBJ databases">
        <authorList>
            <person name="Kucharzyk K."/>
            <person name="Murdoch R.W."/>
            <person name="Higgins S."/>
            <person name="Loffler F."/>
        </authorList>
    </citation>
    <scope>NUCLEOTIDE SEQUENCE</scope>
</reference>
<comment type="caution">
    <text evidence="1">The sequence shown here is derived from an EMBL/GenBank/DDBJ whole genome shotgun (WGS) entry which is preliminary data.</text>
</comment>
<proteinExistence type="predicted"/>
<gene>
    <name evidence="1" type="ORF">SDC9_103806</name>
</gene>
<evidence type="ECO:0008006" key="2">
    <source>
        <dbReference type="Google" id="ProtNLM"/>
    </source>
</evidence>
<accession>A0A645AV68</accession>
<sequence length="186" mass="20864">MKRRFLLLILCFAMFLTSVGAASGPPDTEEALMAQLADMPMEELLKTAEEVSAKAGEPEAMISYASAIAYRLDELPDEQVLSLAANKEKPEYFREIMLELCDLMKSDGNLKDLSVLEDIFSDKSDNEAVRIKAGYLIENPKLLEEIVWQDDGNVAYQALKALRFVDSDCALKRQIQFLKTTIVFLS</sequence>
<organism evidence="1">
    <name type="scientific">bioreactor metagenome</name>
    <dbReference type="NCBI Taxonomy" id="1076179"/>
    <lineage>
        <taxon>unclassified sequences</taxon>
        <taxon>metagenomes</taxon>
        <taxon>ecological metagenomes</taxon>
    </lineage>
</organism>
<evidence type="ECO:0000313" key="1">
    <source>
        <dbReference type="EMBL" id="MPM56989.1"/>
    </source>
</evidence>
<dbReference type="AlphaFoldDB" id="A0A645AV68"/>
<name>A0A645AV68_9ZZZZ</name>